<keyword evidence="3" id="KW-1185">Reference proteome</keyword>
<dbReference type="InterPro" id="IPR006680">
    <property type="entry name" value="Amidohydro-rel"/>
</dbReference>
<proteinExistence type="predicted"/>
<sequence length="267" mass="30695">MYTVDTHAHIFNQHDDFIEHARYTPSYTASVAEFLDRLDTHQLHYGVLIQPSFYGTDNSAMLQAVAEAKGRLKAVIVVDPDISAQELQQYCQQGVCGIRLNLFGQPIPDVDTPQWEKLTQILKTLGWHIELHCPPGYLLVLLPAFKRHGVDIVIDHLGRPAYGQDLDGEVFQQFISLLDPKYHWIKLSGLYRLACADNAVECGRQIYEMLKAQGMLSRIVWGSDWPHTQHEHETDYSQNWQLLHEIVQDENERRQILSTNPCKLFGF</sequence>
<evidence type="ECO:0000313" key="3">
    <source>
        <dbReference type="Proteomes" id="UP001221268"/>
    </source>
</evidence>
<dbReference type="PANTHER" id="PTHR35563:SF2">
    <property type="entry name" value="BARREL METAL-DEPENDENT HYDROLASE, PUTATIVE (AFU_ORTHOLOGUE AFUA_1G16240)-RELATED"/>
    <property type="match status" value="1"/>
</dbReference>
<dbReference type="Proteomes" id="UP001221268">
    <property type="component" value="Chromosome"/>
</dbReference>
<reference evidence="2 3" key="1">
    <citation type="submission" date="2023-01" db="EMBL/GenBank/DDBJ databases">
        <authorList>
            <person name="Yang C."/>
        </authorList>
    </citation>
    <scope>NUCLEOTIDE SEQUENCE [LARGE SCALE GENOMIC DNA]</scope>
    <source>
        <strain evidence="2 3">ZJ106</strain>
    </source>
</reference>
<accession>A0ABY7RIQ3</accession>
<dbReference type="Pfam" id="PF04909">
    <property type="entry name" value="Amidohydro_2"/>
    <property type="match status" value="1"/>
</dbReference>
<name>A0ABY7RIQ3_9NEIS</name>
<feature type="domain" description="Amidohydrolase-related" evidence="1">
    <location>
        <begin position="4"/>
        <end position="267"/>
    </location>
</feature>
<dbReference type="EMBL" id="CP116766">
    <property type="protein sequence ID" value="WCL71522.1"/>
    <property type="molecule type" value="Genomic_DNA"/>
</dbReference>
<dbReference type="Gene3D" id="3.20.20.140">
    <property type="entry name" value="Metal-dependent hydrolases"/>
    <property type="match status" value="1"/>
</dbReference>
<evidence type="ECO:0000259" key="1">
    <source>
        <dbReference type="Pfam" id="PF04909"/>
    </source>
</evidence>
<organism evidence="2 3">
    <name type="scientific">Neisseria lisongii</name>
    <dbReference type="NCBI Taxonomy" id="2912188"/>
    <lineage>
        <taxon>Bacteria</taxon>
        <taxon>Pseudomonadati</taxon>
        <taxon>Pseudomonadota</taxon>
        <taxon>Betaproteobacteria</taxon>
        <taxon>Neisseriales</taxon>
        <taxon>Neisseriaceae</taxon>
        <taxon>Neisseria</taxon>
    </lineage>
</organism>
<dbReference type="InterPro" id="IPR052358">
    <property type="entry name" value="Aro_Compnd_Degr_Hydrolases"/>
</dbReference>
<dbReference type="SUPFAM" id="SSF51556">
    <property type="entry name" value="Metallo-dependent hydrolases"/>
    <property type="match status" value="1"/>
</dbReference>
<gene>
    <name evidence="2" type="ORF">PJU73_09425</name>
</gene>
<protein>
    <submittedName>
        <fullName evidence="2">Amidohydrolase family protein</fullName>
    </submittedName>
</protein>
<dbReference type="RefSeq" id="WP_237090356.1">
    <property type="nucleotide sequence ID" value="NZ_CP116766.1"/>
</dbReference>
<dbReference type="InterPro" id="IPR032466">
    <property type="entry name" value="Metal_Hydrolase"/>
</dbReference>
<dbReference type="PANTHER" id="PTHR35563">
    <property type="entry name" value="BARREL METAL-DEPENDENT HYDROLASE, PUTATIVE (AFU_ORTHOLOGUE AFUA_1G16240)-RELATED"/>
    <property type="match status" value="1"/>
</dbReference>
<evidence type="ECO:0000313" key="2">
    <source>
        <dbReference type="EMBL" id="WCL71522.1"/>
    </source>
</evidence>